<dbReference type="PRINTS" id="PR00035">
    <property type="entry name" value="HTHGNTR"/>
</dbReference>
<evidence type="ECO:0000259" key="5">
    <source>
        <dbReference type="PROSITE" id="PS50949"/>
    </source>
</evidence>
<dbReference type="CDD" id="cd07377">
    <property type="entry name" value="WHTH_GntR"/>
    <property type="match status" value="1"/>
</dbReference>
<dbReference type="OrthoDB" id="5343379at2"/>
<dbReference type="Pfam" id="PF00392">
    <property type="entry name" value="GntR"/>
    <property type="match status" value="1"/>
</dbReference>
<evidence type="ECO:0000256" key="1">
    <source>
        <dbReference type="ARBA" id="ARBA00023015"/>
    </source>
</evidence>
<organism evidence="6 7">
    <name type="scientific">Bordetella genomosp. 10</name>
    <dbReference type="NCBI Taxonomy" id="1416804"/>
    <lineage>
        <taxon>Bacteria</taxon>
        <taxon>Pseudomonadati</taxon>
        <taxon>Pseudomonadota</taxon>
        <taxon>Betaproteobacteria</taxon>
        <taxon>Burkholderiales</taxon>
        <taxon>Alcaligenaceae</taxon>
        <taxon>Bordetella</taxon>
    </lineage>
</organism>
<keyword evidence="2" id="KW-0238">DNA-binding</keyword>
<evidence type="ECO:0000256" key="2">
    <source>
        <dbReference type="ARBA" id="ARBA00023125"/>
    </source>
</evidence>
<dbReference type="AlphaFoldDB" id="A0A261SA20"/>
<dbReference type="PANTHER" id="PTHR43537:SF49">
    <property type="entry name" value="TRANSCRIPTIONAL REGULATORY PROTEIN"/>
    <property type="match status" value="1"/>
</dbReference>
<proteinExistence type="predicted"/>
<dbReference type="SUPFAM" id="SSF46785">
    <property type="entry name" value="Winged helix' DNA-binding domain"/>
    <property type="match status" value="1"/>
</dbReference>
<sequence length="262" mass="29086">MQGNGIMAIRKQGGEQTDKVLSQLASRSDHGGAEADDDDDVRAPASGTQSNQLAQQLEEMIFEGQLAPGQRLDEASIAARFGVSRTPVREAIQRLVATGMVEVRRRKGTIVTHLSMPRLIGMIETMAEMDTMAARLAARRATPQEREGLREILEKATAAVEDQQAYTRMNREFHWALYAATHNQYLEELALRTWKVLQPYRNFRLDQPGRRKESLAEHTAIYEAIRAADGELAGKAMATHVKLGGVIADFVFSLPANARTEE</sequence>
<dbReference type="Gene3D" id="1.10.10.10">
    <property type="entry name" value="Winged helix-like DNA-binding domain superfamily/Winged helix DNA-binding domain"/>
    <property type="match status" value="1"/>
</dbReference>
<evidence type="ECO:0000313" key="7">
    <source>
        <dbReference type="Proteomes" id="UP000216020"/>
    </source>
</evidence>
<dbReference type="InterPro" id="IPR008920">
    <property type="entry name" value="TF_FadR/GntR_C"/>
</dbReference>
<evidence type="ECO:0000256" key="3">
    <source>
        <dbReference type="ARBA" id="ARBA00023163"/>
    </source>
</evidence>
<evidence type="ECO:0000313" key="6">
    <source>
        <dbReference type="EMBL" id="OZI34239.1"/>
    </source>
</evidence>
<accession>A0A261SA20</accession>
<evidence type="ECO:0000256" key="4">
    <source>
        <dbReference type="SAM" id="MobiDB-lite"/>
    </source>
</evidence>
<dbReference type="InterPro" id="IPR036388">
    <property type="entry name" value="WH-like_DNA-bd_sf"/>
</dbReference>
<dbReference type="EMBL" id="NEVM01000002">
    <property type="protein sequence ID" value="OZI34239.1"/>
    <property type="molecule type" value="Genomic_DNA"/>
</dbReference>
<keyword evidence="3" id="KW-0804">Transcription</keyword>
<dbReference type="Pfam" id="PF07729">
    <property type="entry name" value="FCD"/>
    <property type="match status" value="1"/>
</dbReference>
<feature type="region of interest" description="Disordered" evidence="4">
    <location>
        <begin position="1"/>
        <end position="50"/>
    </location>
</feature>
<name>A0A261SA20_9BORD</name>
<protein>
    <recommendedName>
        <fullName evidence="5">HTH gntR-type domain-containing protein</fullName>
    </recommendedName>
</protein>
<dbReference type="InterPro" id="IPR011711">
    <property type="entry name" value="GntR_C"/>
</dbReference>
<dbReference type="PANTHER" id="PTHR43537">
    <property type="entry name" value="TRANSCRIPTIONAL REGULATOR, GNTR FAMILY"/>
    <property type="match status" value="1"/>
</dbReference>
<dbReference type="InterPro" id="IPR000524">
    <property type="entry name" value="Tscrpt_reg_HTH_GntR"/>
</dbReference>
<dbReference type="SUPFAM" id="SSF48008">
    <property type="entry name" value="GntR ligand-binding domain-like"/>
    <property type="match status" value="1"/>
</dbReference>
<gene>
    <name evidence="6" type="ORF">CAL29_11900</name>
</gene>
<dbReference type="Gene3D" id="1.20.120.530">
    <property type="entry name" value="GntR ligand-binding domain-like"/>
    <property type="match status" value="1"/>
</dbReference>
<keyword evidence="7" id="KW-1185">Reference proteome</keyword>
<dbReference type="GO" id="GO:0003677">
    <property type="term" value="F:DNA binding"/>
    <property type="evidence" value="ECO:0007669"/>
    <property type="project" value="UniProtKB-KW"/>
</dbReference>
<feature type="domain" description="HTH gntR-type" evidence="5">
    <location>
        <begin position="47"/>
        <end position="114"/>
    </location>
</feature>
<dbReference type="Proteomes" id="UP000216020">
    <property type="component" value="Unassembled WGS sequence"/>
</dbReference>
<keyword evidence="1" id="KW-0805">Transcription regulation</keyword>
<dbReference type="SMART" id="SM00345">
    <property type="entry name" value="HTH_GNTR"/>
    <property type="match status" value="1"/>
</dbReference>
<dbReference type="GO" id="GO:0003700">
    <property type="term" value="F:DNA-binding transcription factor activity"/>
    <property type="evidence" value="ECO:0007669"/>
    <property type="project" value="InterPro"/>
</dbReference>
<dbReference type="InterPro" id="IPR036390">
    <property type="entry name" value="WH_DNA-bd_sf"/>
</dbReference>
<dbReference type="PROSITE" id="PS50949">
    <property type="entry name" value="HTH_GNTR"/>
    <property type="match status" value="1"/>
</dbReference>
<reference evidence="7" key="1">
    <citation type="submission" date="2017-05" db="EMBL/GenBank/DDBJ databases">
        <title>Complete and WGS of Bordetella genogroups.</title>
        <authorList>
            <person name="Spilker T."/>
            <person name="Lipuma J."/>
        </authorList>
    </citation>
    <scope>NUCLEOTIDE SEQUENCE [LARGE SCALE GENOMIC DNA]</scope>
    <source>
        <strain evidence="7">AU16122</strain>
    </source>
</reference>
<comment type="caution">
    <text evidence="6">The sequence shown here is derived from an EMBL/GenBank/DDBJ whole genome shotgun (WGS) entry which is preliminary data.</text>
</comment>
<dbReference type="SMART" id="SM00895">
    <property type="entry name" value="FCD"/>
    <property type="match status" value="1"/>
</dbReference>